<keyword evidence="3" id="KW-1003">Cell membrane</keyword>
<evidence type="ECO:0000256" key="13">
    <source>
        <dbReference type="ARBA" id="ARBA00049201"/>
    </source>
</evidence>
<evidence type="ECO:0000256" key="3">
    <source>
        <dbReference type="ARBA" id="ARBA00022475"/>
    </source>
</evidence>
<evidence type="ECO:0000256" key="12">
    <source>
        <dbReference type="ARBA" id="ARBA00044330"/>
    </source>
</evidence>
<evidence type="ECO:0000256" key="4">
    <source>
        <dbReference type="ARBA" id="ARBA00022519"/>
    </source>
</evidence>
<name>A0ABU2E233_9BURK</name>
<dbReference type="CDD" id="cd03789">
    <property type="entry name" value="GT9_LPS_heptosyltransferase"/>
    <property type="match status" value="1"/>
</dbReference>
<keyword evidence="7" id="KW-0448">Lipopolysaccharide biosynthesis</keyword>
<keyword evidence="6 15" id="KW-0808">Transferase</keyword>
<dbReference type="EMBL" id="VJSY01000015">
    <property type="protein sequence ID" value="MDR8753909.1"/>
    <property type="molecule type" value="Genomic_DNA"/>
</dbReference>
<evidence type="ECO:0000256" key="5">
    <source>
        <dbReference type="ARBA" id="ARBA00022676"/>
    </source>
</evidence>
<comment type="similarity">
    <text evidence="9">Belongs to the glycosyltransferase 9 family.</text>
</comment>
<dbReference type="SUPFAM" id="SSF53756">
    <property type="entry name" value="UDP-Glycosyltransferase/glycogen phosphorylase"/>
    <property type="match status" value="1"/>
</dbReference>
<comment type="subcellular location">
    <subcellularLocation>
        <location evidence="1">Cell inner membrane</location>
        <topology evidence="1">Peripheral membrane protein</topology>
        <orientation evidence="1">Cytoplasmic side</orientation>
    </subcellularLocation>
</comment>
<evidence type="ECO:0000256" key="8">
    <source>
        <dbReference type="ARBA" id="ARBA00023136"/>
    </source>
</evidence>
<dbReference type="NCBIfam" id="TIGR02193">
    <property type="entry name" value="heptsyl_trn_I"/>
    <property type="match status" value="1"/>
</dbReference>
<comment type="pathway">
    <text evidence="2">Bacterial outer membrane biogenesis; LPS core biosynthesis.</text>
</comment>
<keyword evidence="8" id="KW-0472">Membrane</keyword>
<feature type="region of interest" description="Disordered" evidence="14">
    <location>
        <begin position="314"/>
        <end position="337"/>
    </location>
</feature>
<dbReference type="PANTHER" id="PTHR30160">
    <property type="entry name" value="TETRAACYLDISACCHARIDE 4'-KINASE-RELATED"/>
    <property type="match status" value="1"/>
</dbReference>
<dbReference type="GO" id="GO:0016740">
    <property type="term" value="F:transferase activity"/>
    <property type="evidence" value="ECO:0007669"/>
    <property type="project" value="UniProtKB-KW"/>
</dbReference>
<protein>
    <recommendedName>
        <fullName evidence="11">Lipopolysaccharide heptosyltransferase 1</fullName>
        <ecNumber evidence="10">2.4.99.23</ecNumber>
    </recommendedName>
    <alternativeName>
        <fullName evidence="12">ADP-heptose:lipopolysaccharide heptosyltransferase I</fullName>
    </alternativeName>
</protein>
<evidence type="ECO:0000313" key="16">
    <source>
        <dbReference type="Proteomes" id="UP001248067"/>
    </source>
</evidence>
<evidence type="ECO:0000256" key="14">
    <source>
        <dbReference type="SAM" id="MobiDB-lite"/>
    </source>
</evidence>
<evidence type="ECO:0000256" key="1">
    <source>
        <dbReference type="ARBA" id="ARBA00004515"/>
    </source>
</evidence>
<evidence type="ECO:0000256" key="11">
    <source>
        <dbReference type="ARBA" id="ARBA00044190"/>
    </source>
</evidence>
<organism evidence="15 16">
    <name type="scientific">Burkholderia pseudomultivorans</name>
    <dbReference type="NCBI Taxonomy" id="1207504"/>
    <lineage>
        <taxon>Bacteria</taxon>
        <taxon>Pseudomonadati</taxon>
        <taxon>Pseudomonadota</taxon>
        <taxon>Betaproteobacteria</taxon>
        <taxon>Burkholderiales</taxon>
        <taxon>Burkholderiaceae</taxon>
        <taxon>Burkholderia</taxon>
        <taxon>Burkholderia cepacia complex</taxon>
    </lineage>
</organism>
<reference evidence="15 16" key="1">
    <citation type="submission" date="2019-06" db="EMBL/GenBank/DDBJ databases">
        <title>Evolution of Burkholderia multivorans in the lungs of Cystic Fibrosis patients.</title>
        <authorList>
            <person name="Moreira L.M."/>
        </authorList>
    </citation>
    <scope>NUCLEOTIDE SEQUENCE [LARGE SCALE GENOMIC DNA]</scope>
    <source>
        <strain evidence="15 16">VC13239</strain>
    </source>
</reference>
<sequence length="409" mass="43035">MATHIPANVKRILIVKVTSLGDVVQTLPVVDDLHRAFPGVTVDWAVDESCAEVVRWHPGVSAVLCAPLRQFKKRRRVGDLKAISASIGALRAHRYDAVIDLHGVYKSAIISALARAGRRVGYQTQDLGETGARFVYSHRFGPRPDCDAWHGMRVSAGEALGYVPEGPAVYGVVPPREAALPPAVTDGAPFMLLFHATSNPDKKWPADRWAALAAQMMARGLRVLLPWGSAAEHDDAQEIAARAPGAVVLPAMSVRALGATIGRAALVVGVDTGFVHMAHALRRPTVMIFVATSRHHCGIGGAPHALSIGEPGAMPAPPTARCAHARRPDGSADSGGLYASSASTVTTAAIAATLASRASNTRPRQVFGRKRSASSSAPPSASARIRTRSALPRRMFMTAAPSGDGSRGA</sequence>
<feature type="compositionally biased region" description="Low complexity" evidence="14">
    <location>
        <begin position="373"/>
        <end position="390"/>
    </location>
</feature>
<keyword evidence="4" id="KW-0997">Cell inner membrane</keyword>
<accession>A0ABU2E233</accession>
<evidence type="ECO:0000256" key="9">
    <source>
        <dbReference type="ARBA" id="ARBA00043995"/>
    </source>
</evidence>
<comment type="catalytic activity">
    <reaction evidence="13">
        <text>an alpha-Kdo-(2-&gt;4)-alpha-Kdo-(2-&gt;6)-lipid A + ADP-L-glycero-beta-D-manno-heptose = an L-alpha-D-Hep-(1-&gt;5)-[alpha-Kdo-(2-&gt;4)]-alpha-Kdo-(2-&gt;6)-lipid A + ADP + H(+)</text>
        <dbReference type="Rhea" id="RHEA:74067"/>
        <dbReference type="ChEBI" id="CHEBI:15378"/>
        <dbReference type="ChEBI" id="CHEBI:61506"/>
        <dbReference type="ChEBI" id="CHEBI:176431"/>
        <dbReference type="ChEBI" id="CHEBI:193068"/>
        <dbReference type="ChEBI" id="CHEBI:456216"/>
        <dbReference type="EC" id="2.4.99.23"/>
    </reaction>
</comment>
<evidence type="ECO:0000313" key="15">
    <source>
        <dbReference type="EMBL" id="MDR8753909.1"/>
    </source>
</evidence>
<evidence type="ECO:0000256" key="6">
    <source>
        <dbReference type="ARBA" id="ARBA00022679"/>
    </source>
</evidence>
<comment type="caution">
    <text evidence="15">The sequence shown here is derived from an EMBL/GenBank/DDBJ whole genome shotgun (WGS) entry which is preliminary data.</text>
</comment>
<dbReference type="InterPro" id="IPR011908">
    <property type="entry name" value="LipoPS_heptosylTferase-I"/>
</dbReference>
<dbReference type="Pfam" id="PF01075">
    <property type="entry name" value="Glyco_transf_9"/>
    <property type="match status" value="1"/>
</dbReference>
<dbReference type="Proteomes" id="UP001248067">
    <property type="component" value="Unassembled WGS sequence"/>
</dbReference>
<dbReference type="InterPro" id="IPR051199">
    <property type="entry name" value="LPS_LOS_Heptosyltrfase"/>
</dbReference>
<keyword evidence="16" id="KW-1185">Reference proteome</keyword>
<dbReference type="InterPro" id="IPR002201">
    <property type="entry name" value="Glyco_trans_9"/>
</dbReference>
<keyword evidence="5" id="KW-0328">Glycosyltransferase</keyword>
<gene>
    <name evidence="15" type="primary">rfaC_1</name>
    <name evidence="15" type="ORF">FEQ00_02330</name>
</gene>
<dbReference type="Gene3D" id="3.40.50.2000">
    <property type="entry name" value="Glycogen Phosphorylase B"/>
    <property type="match status" value="2"/>
</dbReference>
<dbReference type="EC" id="2.4.99.23" evidence="10"/>
<evidence type="ECO:0000256" key="7">
    <source>
        <dbReference type="ARBA" id="ARBA00022985"/>
    </source>
</evidence>
<evidence type="ECO:0000256" key="10">
    <source>
        <dbReference type="ARBA" id="ARBA00044041"/>
    </source>
</evidence>
<dbReference type="PANTHER" id="PTHR30160:SF19">
    <property type="entry name" value="LIPOPOLYSACCHARIDE HEPTOSYLTRANSFERASE 1"/>
    <property type="match status" value="1"/>
</dbReference>
<evidence type="ECO:0000256" key="2">
    <source>
        <dbReference type="ARBA" id="ARBA00004713"/>
    </source>
</evidence>
<proteinExistence type="inferred from homology"/>
<feature type="region of interest" description="Disordered" evidence="14">
    <location>
        <begin position="358"/>
        <end position="409"/>
    </location>
</feature>